<dbReference type="KEGG" id="uvi:66061254"/>
<accession>A0A8E5HIU3</accession>
<dbReference type="Proteomes" id="UP000027002">
    <property type="component" value="Chromosome 1"/>
</dbReference>
<proteinExistence type="predicted"/>
<name>A0A8E5HIU3_USTVR</name>
<keyword evidence="2" id="KW-1185">Reference proteome</keyword>
<dbReference type="EMBL" id="CP072753">
    <property type="protein sequence ID" value="QUC16235.1"/>
    <property type="molecule type" value="Genomic_DNA"/>
</dbReference>
<dbReference type="GeneID" id="66061254"/>
<protein>
    <submittedName>
        <fullName evidence="1">Uncharacterized protein</fullName>
    </submittedName>
</protein>
<dbReference type="RefSeq" id="XP_042993908.1">
    <property type="nucleotide sequence ID" value="XM_043137974.1"/>
</dbReference>
<evidence type="ECO:0000313" key="1">
    <source>
        <dbReference type="EMBL" id="QUC16235.1"/>
    </source>
</evidence>
<gene>
    <name evidence="1" type="ORF">UV8b_00476</name>
</gene>
<evidence type="ECO:0000313" key="2">
    <source>
        <dbReference type="Proteomes" id="UP000027002"/>
    </source>
</evidence>
<reference evidence="1" key="1">
    <citation type="submission" date="2020-03" db="EMBL/GenBank/DDBJ databases">
        <title>A mixture of massive structural variations and highly conserved coding sequences in Ustilaginoidea virens genome.</title>
        <authorList>
            <person name="Zhang K."/>
            <person name="Zhao Z."/>
            <person name="Zhang Z."/>
            <person name="Li Y."/>
            <person name="Hsiang T."/>
            <person name="Sun W."/>
        </authorList>
    </citation>
    <scope>NUCLEOTIDE SEQUENCE</scope>
    <source>
        <strain evidence="1">UV-8b</strain>
    </source>
</reference>
<sequence>MQLADQQSHCDAISFLNRSRGWDKRSRGPNDYQNVQSLSKVRLAAGQRYVLPRPNLFLSRRHGSSTFGMLLPRSYLFPWYIPT</sequence>
<dbReference type="AlphaFoldDB" id="A0A8E5HIU3"/>
<organism evidence="1 2">
    <name type="scientific">Ustilaginoidea virens</name>
    <name type="common">Rice false smut fungus</name>
    <name type="synonym">Villosiclava virens</name>
    <dbReference type="NCBI Taxonomy" id="1159556"/>
    <lineage>
        <taxon>Eukaryota</taxon>
        <taxon>Fungi</taxon>
        <taxon>Dikarya</taxon>
        <taxon>Ascomycota</taxon>
        <taxon>Pezizomycotina</taxon>
        <taxon>Sordariomycetes</taxon>
        <taxon>Hypocreomycetidae</taxon>
        <taxon>Hypocreales</taxon>
        <taxon>Clavicipitaceae</taxon>
        <taxon>Ustilaginoidea</taxon>
    </lineage>
</organism>